<proteinExistence type="predicted"/>
<reference evidence="1" key="1">
    <citation type="submission" date="2023-07" db="EMBL/GenBank/DDBJ databases">
        <authorList>
            <person name="Xia Y."/>
        </authorList>
    </citation>
    <scope>NUCLEOTIDE SEQUENCE</scope>
    <source>
        <strain evidence="1">E</strain>
    </source>
</reference>
<dbReference type="EMBL" id="OR343189">
    <property type="protein sequence ID" value="WNL50124.1"/>
    <property type="molecule type" value="Genomic_DNA"/>
</dbReference>
<protein>
    <submittedName>
        <fullName evidence="1">Uncharacterized protein</fullName>
    </submittedName>
</protein>
<evidence type="ECO:0000313" key="1">
    <source>
        <dbReference type="EMBL" id="WNL50124.1"/>
    </source>
</evidence>
<sequence length="39" mass="4878">MNELSVREREIQKRLAEFFALLFLLVYRVEEFKSFLRQQ</sequence>
<name>A0AA96EP47_9VIRU</name>
<organism evidence="1">
    <name type="scientific">Marseillevirus sp</name>
    <dbReference type="NCBI Taxonomy" id="2809551"/>
    <lineage>
        <taxon>Viruses</taxon>
        <taxon>Varidnaviria</taxon>
        <taxon>Bamfordvirae</taxon>
        <taxon>Nucleocytoviricota</taxon>
        <taxon>Megaviricetes</taxon>
        <taxon>Pimascovirales</taxon>
        <taxon>Pimascovirales incertae sedis</taxon>
        <taxon>Marseilleviridae</taxon>
        <taxon>Marseillevirus</taxon>
    </lineage>
</organism>
<accession>A0AA96EP47</accession>
<gene>
    <name evidence="1" type="ORF">MarDSR_085</name>
</gene>